<dbReference type="RefSeq" id="WP_006377184.1">
    <property type="nucleotide sequence ID" value="NZ_AEJB01000272.1"/>
</dbReference>
<evidence type="ECO:0000313" key="3">
    <source>
        <dbReference type="Proteomes" id="UP000010931"/>
    </source>
</evidence>
<evidence type="ECO:0000313" key="2">
    <source>
        <dbReference type="EMBL" id="ELP67658.1"/>
    </source>
</evidence>
<dbReference type="Proteomes" id="UP000010931">
    <property type="component" value="Unassembled WGS sequence"/>
</dbReference>
<accession>L7F7U3</accession>
<feature type="compositionally biased region" description="Basic and acidic residues" evidence="1">
    <location>
        <begin position="131"/>
        <end position="143"/>
    </location>
</feature>
<dbReference type="AlphaFoldDB" id="L7F7U3"/>
<organism evidence="2 3">
    <name type="scientific">Streptomyces turgidiscabies (strain Car8)</name>
    <dbReference type="NCBI Taxonomy" id="698760"/>
    <lineage>
        <taxon>Bacteria</taxon>
        <taxon>Bacillati</taxon>
        <taxon>Actinomycetota</taxon>
        <taxon>Actinomycetes</taxon>
        <taxon>Kitasatosporales</taxon>
        <taxon>Streptomycetaceae</taxon>
        <taxon>Streptomyces</taxon>
    </lineage>
</organism>
<protein>
    <submittedName>
        <fullName evidence="2">Uncharacterized protein</fullName>
    </submittedName>
</protein>
<gene>
    <name evidence="2" type="ORF">STRTUCAR8_08581</name>
</gene>
<name>L7F7U3_STRT8</name>
<proteinExistence type="predicted"/>
<evidence type="ECO:0000256" key="1">
    <source>
        <dbReference type="SAM" id="MobiDB-lite"/>
    </source>
</evidence>
<dbReference type="PATRIC" id="fig|698760.3.peg.3592"/>
<keyword evidence="3" id="KW-1185">Reference proteome</keyword>
<feature type="compositionally biased region" description="Basic and acidic residues" evidence="1">
    <location>
        <begin position="241"/>
        <end position="250"/>
    </location>
</feature>
<sequence length="278" mass="29657">MRAPTTVQWLRTAVHRIAIGSGRRATYLAAWVVRRARSLWSGARKWLDEGTGIGWLLRAGVLLGAAAILRKVAVALAAGIYHRVENGGAPWLLWGAAACWVVSAYRAGADDWKPKRPAAPAPVDEEQEQPPPKDEAGGEEKPAVVEQPKAPPVSPVELVAAVRDVGTPHAQLKPLAEHLRTTTDAVRAAAAGIGWPVKDVRMEGRSSSAGLRWDDCPSPEQAYPSPGVVGAGQAATDDNDDRPGEGREKGLRVVAIGQGGVVVQRLAEMVRHHSLRKP</sequence>
<comment type="caution">
    <text evidence="2">The sequence shown here is derived from an EMBL/GenBank/DDBJ whole genome shotgun (WGS) entry which is preliminary data.</text>
</comment>
<reference evidence="2 3" key="1">
    <citation type="journal article" date="2011" name="Plasmid">
        <title>Streptomyces turgidiscabies Car8 contains a modular pathogenicity island that shares virulence genes with other actinobacterial plant pathogens.</title>
        <authorList>
            <person name="Huguet-Tapia J.C."/>
            <person name="Badger J.H."/>
            <person name="Loria R."/>
            <person name="Pettis G.S."/>
        </authorList>
    </citation>
    <scope>NUCLEOTIDE SEQUENCE [LARGE SCALE GENOMIC DNA]</scope>
    <source>
        <strain evidence="2 3">Car8</strain>
    </source>
</reference>
<feature type="region of interest" description="Disordered" evidence="1">
    <location>
        <begin position="112"/>
        <end position="152"/>
    </location>
</feature>
<dbReference type="EMBL" id="AEJB01000272">
    <property type="protein sequence ID" value="ELP67658.1"/>
    <property type="molecule type" value="Genomic_DNA"/>
</dbReference>
<feature type="region of interest" description="Disordered" evidence="1">
    <location>
        <begin position="208"/>
        <end position="250"/>
    </location>
</feature>